<keyword evidence="1" id="KW-0472">Membrane</keyword>
<evidence type="ECO:0000313" key="3">
    <source>
        <dbReference type="EMBL" id="MBE2128633.1"/>
    </source>
</evidence>
<proteinExistence type="predicted"/>
<keyword evidence="1" id="KW-1133">Transmembrane helix</keyword>
<dbReference type="SMR" id="A0A077W0Z7"/>
<evidence type="ECO:0000313" key="5">
    <source>
        <dbReference type="Proteomes" id="UP000044616"/>
    </source>
</evidence>
<dbReference type="EMBL" id="PPQS01000025">
    <property type="protein sequence ID" value="PNZ50152.1"/>
    <property type="molecule type" value="Genomic_DNA"/>
</dbReference>
<reference evidence="3 7" key="3">
    <citation type="submission" date="2020-10" db="EMBL/GenBank/DDBJ databases">
        <title>Phenotypic and genomic profiling of Staphylococcus argenteus in Canada and the United States and recommendations for clinical result reporting.</title>
        <authorList>
            <person name="Eshaghi A."/>
            <person name="Bommersbach C."/>
            <person name="Zitterman S."/>
            <person name="Burnham C.-A.D."/>
            <person name="Patel R."/>
            <person name="Schuetz A.N."/>
            <person name="Patel S.N."/>
            <person name="Kus J.V."/>
        </authorList>
    </citation>
    <scope>NUCLEOTIDE SEQUENCE [LARGE SCALE GENOMIC DNA]</scope>
    <source>
        <strain evidence="3 7">DSM 28300</strain>
    </source>
</reference>
<evidence type="ECO:0000313" key="7">
    <source>
        <dbReference type="Proteomes" id="UP000596960"/>
    </source>
</evidence>
<evidence type="ECO:0000313" key="4">
    <source>
        <dbReference type="EMBL" id="PNZ50152.1"/>
    </source>
</evidence>
<dbReference type="EMBL" id="JADAMT010000007">
    <property type="protein sequence ID" value="MBE2128633.1"/>
    <property type="molecule type" value="Genomic_DNA"/>
</dbReference>
<gene>
    <name evidence="4" type="ORF">CD116_04640</name>
    <name evidence="2" type="ORF">ERS140147_02078</name>
    <name evidence="3" type="ORF">ILQ21_06210</name>
</gene>
<dbReference type="RefSeq" id="WP_000267034.1">
    <property type="nucleotide sequence ID" value="NZ_CBCSFW010000007.1"/>
</dbReference>
<reference evidence="4 6" key="2">
    <citation type="submission" date="2017-08" db="EMBL/GenBank/DDBJ databases">
        <title>Draft genome sequences of 64 type strains of genus Staph aureus.</title>
        <authorList>
            <person name="Cole K."/>
            <person name="Golubchik T."/>
            <person name="Russell J."/>
            <person name="Foster D."/>
            <person name="Llewelyn M."/>
            <person name="Wilson D."/>
            <person name="Crook D."/>
            <person name="Paul J."/>
        </authorList>
    </citation>
    <scope>NUCLEOTIDE SEQUENCE [LARGE SCALE GENOMIC DNA]</scope>
    <source>
        <strain evidence="4 6">DSM 28300</strain>
    </source>
</reference>
<evidence type="ECO:0000313" key="6">
    <source>
        <dbReference type="Proteomes" id="UP000236395"/>
    </source>
</evidence>
<dbReference type="Proteomes" id="UP000044616">
    <property type="component" value="Unassembled WGS sequence"/>
</dbReference>
<dbReference type="GeneID" id="98346309"/>
<accession>A0A1E8X6C3</accession>
<dbReference type="PATRIC" id="fig|1280.10341.peg.2050"/>
<protein>
    <submittedName>
        <fullName evidence="2">Exported protein</fullName>
    </submittedName>
</protein>
<dbReference type="Proteomes" id="UP000596960">
    <property type="component" value="Unassembled WGS sequence"/>
</dbReference>
<name>A0A077W0Z7_9STAP</name>
<accession>A0A077W0Z7</accession>
<reference evidence="2 5" key="1">
    <citation type="submission" date="2014-05" db="EMBL/GenBank/DDBJ databases">
        <authorList>
            <person name="Aslett A.Martin."/>
            <person name="De Silva Nishadi"/>
        </authorList>
    </citation>
    <scope>NUCLEOTIDE SEQUENCE [LARGE SCALE GENOMIC DNA]</scope>
</reference>
<keyword evidence="7" id="KW-1185">Reference proteome</keyword>
<evidence type="ECO:0000313" key="2">
    <source>
        <dbReference type="EMBL" id="CDR28898.1"/>
    </source>
</evidence>
<sequence length="57" mass="6565">MWNFIKCVFKFVFSLVAITTLVAGVGVVAFAYIFKKDFEDIERKTKEIISDIESKNN</sequence>
<accession>A0A0H1ZTK4</accession>
<dbReference type="EMBL" id="CCEH01000019">
    <property type="protein sequence ID" value="CDR28898.1"/>
    <property type="molecule type" value="Genomic_DNA"/>
</dbReference>
<keyword evidence="1" id="KW-0812">Transmembrane</keyword>
<dbReference type="Proteomes" id="UP000236395">
    <property type="component" value="Unassembled WGS sequence"/>
</dbReference>
<accession>A0A2K4AJA1</accession>
<evidence type="ECO:0000256" key="1">
    <source>
        <dbReference type="SAM" id="Phobius"/>
    </source>
</evidence>
<organism evidence="2 5">
    <name type="scientific">Staphylococcus schweitzeri</name>
    <dbReference type="NCBI Taxonomy" id="1654388"/>
    <lineage>
        <taxon>Bacteria</taxon>
        <taxon>Bacillati</taxon>
        <taxon>Bacillota</taxon>
        <taxon>Bacilli</taxon>
        <taxon>Bacillales</taxon>
        <taxon>Staphylococcaceae</taxon>
        <taxon>Staphylococcus</taxon>
    </lineage>
</organism>
<feature type="transmembrane region" description="Helical" evidence="1">
    <location>
        <begin position="12"/>
        <end position="34"/>
    </location>
</feature>
<dbReference type="AlphaFoldDB" id="A0A077W0Z7"/>